<keyword evidence="2" id="KW-1185">Reference proteome</keyword>
<dbReference type="RefSeq" id="WP_270043870.1">
    <property type="nucleotide sequence ID" value="NZ_JAPDOD010000036.1"/>
</dbReference>
<proteinExistence type="predicted"/>
<name>A0A9X3MX31_9ACTN</name>
<evidence type="ECO:0008006" key="3">
    <source>
        <dbReference type="Google" id="ProtNLM"/>
    </source>
</evidence>
<accession>A0A9X3MX31</accession>
<comment type="caution">
    <text evidence="1">The sequence shown here is derived from an EMBL/GenBank/DDBJ whole genome shotgun (WGS) entry which is preliminary data.</text>
</comment>
<evidence type="ECO:0000313" key="2">
    <source>
        <dbReference type="Proteomes" id="UP001149140"/>
    </source>
</evidence>
<dbReference type="Proteomes" id="UP001149140">
    <property type="component" value="Unassembled WGS sequence"/>
</dbReference>
<evidence type="ECO:0000313" key="1">
    <source>
        <dbReference type="EMBL" id="MDA0164616.1"/>
    </source>
</evidence>
<organism evidence="1 2">
    <name type="scientific">Solirubrobacter ginsenosidimutans</name>
    <dbReference type="NCBI Taxonomy" id="490573"/>
    <lineage>
        <taxon>Bacteria</taxon>
        <taxon>Bacillati</taxon>
        <taxon>Actinomycetota</taxon>
        <taxon>Thermoleophilia</taxon>
        <taxon>Solirubrobacterales</taxon>
        <taxon>Solirubrobacteraceae</taxon>
        <taxon>Solirubrobacter</taxon>
    </lineage>
</organism>
<reference evidence="1" key="1">
    <citation type="submission" date="2022-10" db="EMBL/GenBank/DDBJ databases">
        <title>The WGS of Solirubrobacter ginsenosidimutans DSM 21036.</title>
        <authorList>
            <person name="Jiang Z."/>
        </authorList>
    </citation>
    <scope>NUCLEOTIDE SEQUENCE</scope>
    <source>
        <strain evidence="1">DSM 21036</strain>
    </source>
</reference>
<dbReference type="EMBL" id="JAPDOD010000036">
    <property type="protein sequence ID" value="MDA0164616.1"/>
    <property type="molecule type" value="Genomic_DNA"/>
</dbReference>
<sequence>MSLGETVVWLPEPFALGTGTVLGFTEIGWIEVVWQNGELGIYCPNALEQADVWERAQVEAAFGDAA</sequence>
<dbReference type="AlphaFoldDB" id="A0A9X3MX31"/>
<gene>
    <name evidence="1" type="ORF">OM076_30390</name>
</gene>
<protein>
    <recommendedName>
        <fullName evidence="3">DUF4314 domain-containing protein</fullName>
    </recommendedName>
</protein>